<protein>
    <submittedName>
        <fullName evidence="3">DUF418 domain-containing protein</fullName>
    </submittedName>
</protein>
<gene>
    <name evidence="3" type="ORF">ACFO6W_20185</name>
</gene>
<evidence type="ECO:0000256" key="1">
    <source>
        <dbReference type="SAM" id="Phobius"/>
    </source>
</evidence>
<dbReference type="Pfam" id="PF04235">
    <property type="entry name" value="DUF418"/>
    <property type="match status" value="1"/>
</dbReference>
<keyword evidence="1" id="KW-0812">Transmembrane</keyword>
<name>A0ABV9L1Y9_9BACT</name>
<dbReference type="EMBL" id="JBHSGN010000121">
    <property type="protein sequence ID" value="MFC4676008.1"/>
    <property type="molecule type" value="Genomic_DNA"/>
</dbReference>
<dbReference type="Proteomes" id="UP001596023">
    <property type="component" value="Unassembled WGS sequence"/>
</dbReference>
<dbReference type="InterPro" id="IPR052529">
    <property type="entry name" value="Bact_Transport_Assoc"/>
</dbReference>
<proteinExistence type="predicted"/>
<dbReference type="PANTHER" id="PTHR30590">
    <property type="entry name" value="INNER MEMBRANE PROTEIN"/>
    <property type="match status" value="1"/>
</dbReference>
<accession>A0ABV9L1Y9</accession>
<feature type="transmembrane region" description="Helical" evidence="1">
    <location>
        <begin position="286"/>
        <end position="307"/>
    </location>
</feature>
<sequence>MKQDIAITPKKRISSIDALRGFSLMGIMLLHSMEHFDLTYTPILDSPFWQWTDTAVNSIIHFLFQGKSYAIFSLLFGLSFFMQMDSQAEKGNDFRLRFAWRLVILFALGYINGLIYMGEFFVIYATLGLILIPLYKVPAKWLAGIAFLLFLQIPQVIQFISLMSNNVPNTPDAFNIRMNGLFEKSADMFINGSFRDMIKFNAVEGQTAKMMWFIDVYRYLQLAGLFIVGLLIGRYGIHKSEEKMIKYSKKVLPYAFLWFAFFYAIILLLPLFGVKDYALAVGKGLFTTYANLGMMTIYICGFTLLYYKTVAGKNVLERLAPVGRMSVTNYMMQSLLGVFIFYGFGLNMAVSCSFLQCALAGLAVCAFQIFYSNWWIKRFYYGPVEWIWRILTWLKPVPLKRKG</sequence>
<keyword evidence="1" id="KW-0472">Membrane</keyword>
<feature type="transmembrane region" description="Helical" evidence="1">
    <location>
        <begin position="254"/>
        <end position="274"/>
    </location>
</feature>
<organism evidence="3 4">
    <name type="scientific">Dysgonomonas termitidis</name>
    <dbReference type="NCBI Taxonomy" id="1516126"/>
    <lineage>
        <taxon>Bacteria</taxon>
        <taxon>Pseudomonadati</taxon>
        <taxon>Bacteroidota</taxon>
        <taxon>Bacteroidia</taxon>
        <taxon>Bacteroidales</taxon>
        <taxon>Dysgonomonadaceae</taxon>
        <taxon>Dysgonomonas</taxon>
    </lineage>
</organism>
<evidence type="ECO:0000313" key="4">
    <source>
        <dbReference type="Proteomes" id="UP001596023"/>
    </source>
</evidence>
<dbReference type="RefSeq" id="WP_379999794.1">
    <property type="nucleotide sequence ID" value="NZ_JBHSGN010000121.1"/>
</dbReference>
<feature type="transmembrane region" description="Helical" evidence="1">
    <location>
        <begin position="216"/>
        <end position="233"/>
    </location>
</feature>
<dbReference type="InterPro" id="IPR007349">
    <property type="entry name" value="DUF418"/>
</dbReference>
<feature type="transmembrane region" description="Helical" evidence="1">
    <location>
        <begin position="60"/>
        <end position="82"/>
    </location>
</feature>
<comment type="caution">
    <text evidence="3">The sequence shown here is derived from an EMBL/GenBank/DDBJ whole genome shotgun (WGS) entry which is preliminary data.</text>
</comment>
<feature type="transmembrane region" description="Helical" evidence="1">
    <location>
        <begin position="353"/>
        <end position="371"/>
    </location>
</feature>
<evidence type="ECO:0000259" key="2">
    <source>
        <dbReference type="Pfam" id="PF04235"/>
    </source>
</evidence>
<keyword evidence="4" id="KW-1185">Reference proteome</keyword>
<dbReference type="PANTHER" id="PTHR30590:SF2">
    <property type="entry name" value="INNER MEMBRANE PROTEIN"/>
    <property type="match status" value="1"/>
</dbReference>
<feature type="transmembrane region" description="Helical" evidence="1">
    <location>
        <begin position="327"/>
        <end position="347"/>
    </location>
</feature>
<evidence type="ECO:0000313" key="3">
    <source>
        <dbReference type="EMBL" id="MFC4676008.1"/>
    </source>
</evidence>
<keyword evidence="1" id="KW-1133">Transmembrane helix</keyword>
<feature type="domain" description="DUF418" evidence="2">
    <location>
        <begin position="233"/>
        <end position="395"/>
    </location>
</feature>
<reference evidence="4" key="1">
    <citation type="journal article" date="2019" name="Int. J. Syst. Evol. Microbiol.">
        <title>The Global Catalogue of Microorganisms (GCM) 10K type strain sequencing project: providing services to taxonomists for standard genome sequencing and annotation.</title>
        <authorList>
            <consortium name="The Broad Institute Genomics Platform"/>
            <consortium name="The Broad Institute Genome Sequencing Center for Infectious Disease"/>
            <person name="Wu L."/>
            <person name="Ma J."/>
        </authorList>
    </citation>
    <scope>NUCLEOTIDE SEQUENCE [LARGE SCALE GENOMIC DNA]</scope>
    <source>
        <strain evidence="4">CCUG 66188</strain>
    </source>
</reference>